<evidence type="ECO:0000313" key="1">
    <source>
        <dbReference type="EMBL" id="OUL67581.1"/>
    </source>
</evidence>
<dbReference type="EMBL" id="JOOZ01000003">
    <property type="protein sequence ID" value="OUL67581.1"/>
    <property type="molecule type" value="Genomic_DNA"/>
</dbReference>
<dbReference type="Proteomes" id="UP000195072">
    <property type="component" value="Unassembled WGS sequence"/>
</dbReference>
<comment type="caution">
    <text evidence="1">The sequence shown here is derived from an EMBL/GenBank/DDBJ whole genome shotgun (WGS) entry which is preliminary data.</text>
</comment>
<accession>A0A252EMD6</accession>
<dbReference type="AlphaFoldDB" id="A0A252EMD6"/>
<proteinExistence type="predicted"/>
<sequence length="202" mass="22681">MGYPNKLASLTDEQRALMVREYLAGATCEALSRKYGCRPHTLREYIKRSVPPGQYRHGSALVITDAVLKKAKELSRDGVARKDVAERLGVNLKTLEDAFRRRGQTLSAKPFRTRHETLSIIVDCIKAGLSQEEMAKRAGITEASLTTNKYYRDAIKLVGSTQKPEPTKPKPVNIADLSQDERNAIAANAMWRGLERWRGVNR</sequence>
<organism evidence="1 2">
    <name type="scientific">Acetobacter senegalensis</name>
    <dbReference type="NCBI Taxonomy" id="446692"/>
    <lineage>
        <taxon>Bacteria</taxon>
        <taxon>Pseudomonadati</taxon>
        <taxon>Pseudomonadota</taxon>
        <taxon>Alphaproteobacteria</taxon>
        <taxon>Acetobacterales</taxon>
        <taxon>Acetobacteraceae</taxon>
        <taxon>Acetobacter</taxon>
    </lineage>
</organism>
<evidence type="ECO:0000313" key="2">
    <source>
        <dbReference type="Proteomes" id="UP000195072"/>
    </source>
</evidence>
<protein>
    <submittedName>
        <fullName evidence="1">Uncharacterized protein</fullName>
    </submittedName>
</protein>
<name>A0A252EMD6_9PROT</name>
<reference evidence="1 2" key="1">
    <citation type="submission" date="2014-06" db="EMBL/GenBank/DDBJ databases">
        <authorList>
            <person name="Ju J."/>
            <person name="Zhang J."/>
        </authorList>
    </citation>
    <scope>NUCLEOTIDE SEQUENCE [LARGE SCALE GENOMIC DNA]</scope>
    <source>
        <strain evidence="1">DmL_050</strain>
    </source>
</reference>
<dbReference type="Gene3D" id="1.10.10.60">
    <property type="entry name" value="Homeodomain-like"/>
    <property type="match status" value="1"/>
</dbReference>
<gene>
    <name evidence="1" type="ORF">HK16_09720</name>
</gene>
<dbReference type="RefSeq" id="WP_086896647.1">
    <property type="nucleotide sequence ID" value="NZ_JOOZ01000003.1"/>
</dbReference>